<feature type="transmembrane region" description="Helical" evidence="5">
    <location>
        <begin position="374"/>
        <end position="395"/>
    </location>
</feature>
<feature type="transmembrane region" description="Helical" evidence="5">
    <location>
        <begin position="184"/>
        <end position="207"/>
    </location>
</feature>
<feature type="transmembrane region" description="Helical" evidence="5">
    <location>
        <begin position="92"/>
        <end position="111"/>
    </location>
</feature>
<evidence type="ECO:0000256" key="4">
    <source>
        <dbReference type="ARBA" id="ARBA00023136"/>
    </source>
</evidence>
<dbReference type="InterPro" id="IPR011701">
    <property type="entry name" value="MFS"/>
</dbReference>
<gene>
    <name evidence="7" type="ORF">GCM10008942_13510</name>
</gene>
<proteinExistence type="predicted"/>
<comment type="subcellular location">
    <subcellularLocation>
        <location evidence="1">Membrane</location>
        <topology evidence="1">Multi-pass membrane protein</topology>
    </subcellularLocation>
</comment>
<feature type="transmembrane region" description="Helical" evidence="5">
    <location>
        <begin position="319"/>
        <end position="335"/>
    </location>
</feature>
<dbReference type="Gene3D" id="1.20.1250.20">
    <property type="entry name" value="MFS general substrate transporter like domains"/>
    <property type="match status" value="2"/>
</dbReference>
<evidence type="ECO:0000256" key="3">
    <source>
        <dbReference type="ARBA" id="ARBA00022989"/>
    </source>
</evidence>
<keyword evidence="2 5" id="KW-0812">Transmembrane</keyword>
<dbReference type="PROSITE" id="PS50850">
    <property type="entry name" value="MFS"/>
    <property type="match status" value="1"/>
</dbReference>
<feature type="transmembrane region" description="Helical" evidence="5">
    <location>
        <begin position="341"/>
        <end position="362"/>
    </location>
</feature>
<dbReference type="PANTHER" id="PTHR11662">
    <property type="entry name" value="SOLUTE CARRIER FAMILY 17"/>
    <property type="match status" value="1"/>
</dbReference>
<dbReference type="EMBL" id="BAAADD010000003">
    <property type="protein sequence ID" value="GAA0566376.1"/>
    <property type="molecule type" value="Genomic_DNA"/>
</dbReference>
<evidence type="ECO:0000256" key="2">
    <source>
        <dbReference type="ARBA" id="ARBA00022692"/>
    </source>
</evidence>
<dbReference type="InterPro" id="IPR000849">
    <property type="entry name" value="Sugar_P_transporter"/>
</dbReference>
<evidence type="ECO:0000259" key="6">
    <source>
        <dbReference type="PROSITE" id="PS50850"/>
    </source>
</evidence>
<dbReference type="SUPFAM" id="SSF103473">
    <property type="entry name" value="MFS general substrate transporter"/>
    <property type="match status" value="1"/>
</dbReference>
<feature type="transmembrane region" description="Helical" evidence="5">
    <location>
        <begin position="285"/>
        <end position="307"/>
    </location>
</feature>
<evidence type="ECO:0000313" key="8">
    <source>
        <dbReference type="Proteomes" id="UP001499951"/>
    </source>
</evidence>
<feature type="transmembrane region" description="Helical" evidence="5">
    <location>
        <begin position="155"/>
        <end position="178"/>
    </location>
</feature>
<dbReference type="Pfam" id="PF07690">
    <property type="entry name" value="MFS_1"/>
    <property type="match status" value="1"/>
</dbReference>
<dbReference type="Proteomes" id="UP001499951">
    <property type="component" value="Unassembled WGS sequence"/>
</dbReference>
<feature type="transmembrane region" description="Helical" evidence="5">
    <location>
        <begin position="117"/>
        <end position="134"/>
    </location>
</feature>
<feature type="transmembrane region" description="Helical" evidence="5">
    <location>
        <begin position="246"/>
        <end position="265"/>
    </location>
</feature>
<feature type="transmembrane region" description="Helical" evidence="5">
    <location>
        <begin position="407"/>
        <end position="428"/>
    </location>
</feature>
<evidence type="ECO:0000256" key="5">
    <source>
        <dbReference type="SAM" id="Phobius"/>
    </source>
</evidence>
<accession>A0ABP3PMI2</accession>
<evidence type="ECO:0000313" key="7">
    <source>
        <dbReference type="EMBL" id="GAA0566376.1"/>
    </source>
</evidence>
<dbReference type="PIRSF" id="PIRSF002808">
    <property type="entry name" value="Hexose_phosphate_transp"/>
    <property type="match status" value="1"/>
</dbReference>
<dbReference type="RefSeq" id="WP_166933231.1">
    <property type="nucleotide sequence ID" value="NZ_BAAADD010000003.1"/>
</dbReference>
<name>A0ABP3PMI2_9PROT</name>
<dbReference type="PANTHER" id="PTHR11662:SF285">
    <property type="entry name" value="HEXURONATE TRANSPORTER"/>
    <property type="match status" value="1"/>
</dbReference>
<comment type="caution">
    <text evidence="7">The sequence shown here is derived from an EMBL/GenBank/DDBJ whole genome shotgun (WGS) entry which is preliminary data.</text>
</comment>
<keyword evidence="4 5" id="KW-0472">Membrane</keyword>
<feature type="transmembrane region" description="Helical" evidence="5">
    <location>
        <begin position="62"/>
        <end position="80"/>
    </location>
</feature>
<protein>
    <submittedName>
        <fullName evidence="7">MFS transporter</fullName>
    </submittedName>
</protein>
<dbReference type="InterPro" id="IPR036259">
    <property type="entry name" value="MFS_trans_sf"/>
</dbReference>
<dbReference type="InterPro" id="IPR020846">
    <property type="entry name" value="MFS_dom"/>
</dbReference>
<sequence>MSQTDLGGNKAGPVAVKATGWYRWVACALIFFATSLLYVDRLTLGYLKTTLQETYGWSETDYAGIVQFFMAAYAVGFLVFGQLIDKFGAKRGYMIAVGVWTFAHIACAVVGFLPPTLILISFTVSYTVLGFGQGGNFPAALKTVAEWFPQRERSFAIGIFNAGTNLGAILTPLIVPFVLVLYGWQWAIVATAGLSIMWLFFWIPLFSKPAESKFVSKQELAYIESDPFVPVKQLPWLKVLFKKETWAYGLGKFLTDPVWFLYSFWLPYYFQTTYHVEITGTALPVIIIFLVSDVGSVFGGWMSSAMIKAGLTVNKARKFSMLICAAAVLPMAVFSQLVTDMWAWVAIIGIAAAAHQAFSANLMTLTSDLMPKQAVGRCSGIGGTMGAIGGIIMAAGVGRALAHTGGFTLIFVIAGVIYLIGLLVVHLISPRLKPANFDDCKLA</sequence>
<evidence type="ECO:0000256" key="1">
    <source>
        <dbReference type="ARBA" id="ARBA00004141"/>
    </source>
</evidence>
<dbReference type="CDD" id="cd17319">
    <property type="entry name" value="MFS_ExuT_GudP_like"/>
    <property type="match status" value="1"/>
</dbReference>
<keyword evidence="3 5" id="KW-1133">Transmembrane helix</keyword>
<organism evidence="7 8">
    <name type="scientific">Rhizomicrobium electricum</name>
    <dbReference type="NCBI Taxonomy" id="480070"/>
    <lineage>
        <taxon>Bacteria</taxon>
        <taxon>Pseudomonadati</taxon>
        <taxon>Pseudomonadota</taxon>
        <taxon>Alphaproteobacteria</taxon>
        <taxon>Micropepsales</taxon>
        <taxon>Micropepsaceae</taxon>
        <taxon>Rhizomicrobium</taxon>
    </lineage>
</organism>
<dbReference type="InterPro" id="IPR050382">
    <property type="entry name" value="MFS_Na/Anion_cotransporter"/>
</dbReference>
<feature type="transmembrane region" description="Helical" evidence="5">
    <location>
        <begin position="21"/>
        <end position="39"/>
    </location>
</feature>
<reference evidence="8" key="1">
    <citation type="journal article" date="2019" name="Int. J. Syst. Evol. Microbiol.">
        <title>The Global Catalogue of Microorganisms (GCM) 10K type strain sequencing project: providing services to taxonomists for standard genome sequencing and annotation.</title>
        <authorList>
            <consortium name="The Broad Institute Genomics Platform"/>
            <consortium name="The Broad Institute Genome Sequencing Center for Infectious Disease"/>
            <person name="Wu L."/>
            <person name="Ma J."/>
        </authorList>
    </citation>
    <scope>NUCLEOTIDE SEQUENCE [LARGE SCALE GENOMIC DNA]</scope>
    <source>
        <strain evidence="8">JCM 15089</strain>
    </source>
</reference>
<keyword evidence="8" id="KW-1185">Reference proteome</keyword>
<feature type="domain" description="Major facilitator superfamily (MFS) profile" evidence="6">
    <location>
        <begin position="26"/>
        <end position="433"/>
    </location>
</feature>